<feature type="transmembrane region" description="Helical" evidence="2">
    <location>
        <begin position="343"/>
        <end position="371"/>
    </location>
</feature>
<dbReference type="Proteomes" id="UP000247498">
    <property type="component" value="Unassembled WGS sequence"/>
</dbReference>
<evidence type="ECO:0000313" key="4">
    <source>
        <dbReference type="Proteomes" id="UP000247498"/>
    </source>
</evidence>
<evidence type="ECO:0000256" key="1">
    <source>
        <dbReference type="SAM" id="MobiDB-lite"/>
    </source>
</evidence>
<organism evidence="3 4">
    <name type="scientific">Raphidocelis subcapitata</name>
    <dbReference type="NCBI Taxonomy" id="307507"/>
    <lineage>
        <taxon>Eukaryota</taxon>
        <taxon>Viridiplantae</taxon>
        <taxon>Chlorophyta</taxon>
        <taxon>core chlorophytes</taxon>
        <taxon>Chlorophyceae</taxon>
        <taxon>CS clade</taxon>
        <taxon>Sphaeropleales</taxon>
        <taxon>Selenastraceae</taxon>
        <taxon>Raphidocelis</taxon>
    </lineage>
</organism>
<keyword evidence="2" id="KW-0472">Membrane</keyword>
<keyword evidence="2" id="KW-1133">Transmembrane helix</keyword>
<keyword evidence="2" id="KW-0812">Transmembrane</keyword>
<proteinExistence type="predicted"/>
<protein>
    <submittedName>
        <fullName evidence="3">Uncharacterized protein</fullName>
    </submittedName>
</protein>
<evidence type="ECO:0000256" key="2">
    <source>
        <dbReference type="SAM" id="Phobius"/>
    </source>
</evidence>
<keyword evidence="4" id="KW-1185">Reference proteome</keyword>
<sequence>MVGVMEDAAAGTSSRGGSSSSRGRGSGGVRQSAADVHLRDVAAAGALLELKPPEAEAAYRRATAAHAQQNGLFAVATLLAQAARLSSQPGLPALGTLAAAGALLAVLSTQRAWTERPRAAAAAVAVVVLAADAAWLRDAAAADPPPLPATWGGLADALLVRSGAAVLAAHAALLSLPPRPRLALALAEAALIARGTTLRLARQLAAGPYAALLARLHAAAAAQLAALLAALAALPPAAAGGPPPDAGGGPPPAPCLPLAVVATCQVALGLIAPLWAALLWERRRRSRFALQLQECAAHDAAARAATAAAAGAALPAAPCCCGDPHCPAAGGALSYRVAGVPPLLLRALFLSAHLLVLIFVVCGCFTAASIATTLLPPDALPEGVCAV</sequence>
<evidence type="ECO:0000313" key="3">
    <source>
        <dbReference type="EMBL" id="GBF99941.1"/>
    </source>
</evidence>
<feature type="compositionally biased region" description="Low complexity" evidence="1">
    <location>
        <begin position="8"/>
        <end position="33"/>
    </location>
</feature>
<comment type="caution">
    <text evidence="3">The sequence shown here is derived from an EMBL/GenBank/DDBJ whole genome shotgun (WGS) entry which is preliminary data.</text>
</comment>
<name>A0A2V0PJG4_9CHLO</name>
<accession>A0A2V0PJG4</accession>
<reference evidence="3 4" key="1">
    <citation type="journal article" date="2018" name="Sci. Rep.">
        <title>Raphidocelis subcapitata (=Pseudokirchneriella subcapitata) provides an insight into genome evolution and environmental adaptations in the Sphaeropleales.</title>
        <authorList>
            <person name="Suzuki S."/>
            <person name="Yamaguchi H."/>
            <person name="Nakajima N."/>
            <person name="Kawachi M."/>
        </authorList>
    </citation>
    <scope>NUCLEOTIDE SEQUENCE [LARGE SCALE GENOMIC DNA]</scope>
    <source>
        <strain evidence="3 4">NIES-35</strain>
    </source>
</reference>
<dbReference type="InParanoid" id="A0A2V0PJG4"/>
<gene>
    <name evidence="3" type="ORF">Rsub_12634</name>
</gene>
<dbReference type="AlphaFoldDB" id="A0A2V0PJG4"/>
<feature type="region of interest" description="Disordered" evidence="1">
    <location>
        <begin position="1"/>
        <end position="33"/>
    </location>
</feature>
<feature type="transmembrane region" description="Helical" evidence="2">
    <location>
        <begin position="258"/>
        <end position="280"/>
    </location>
</feature>
<feature type="transmembrane region" description="Helical" evidence="2">
    <location>
        <begin position="212"/>
        <end position="238"/>
    </location>
</feature>
<dbReference type="EMBL" id="BDRX01000182">
    <property type="protein sequence ID" value="GBF99941.1"/>
    <property type="molecule type" value="Genomic_DNA"/>
</dbReference>